<evidence type="ECO:0000256" key="1">
    <source>
        <dbReference type="SAM" id="MobiDB-lite"/>
    </source>
</evidence>
<feature type="compositionally biased region" description="Basic residues" evidence="1">
    <location>
        <begin position="39"/>
        <end position="55"/>
    </location>
</feature>
<protein>
    <submittedName>
        <fullName evidence="2">Uncharacterized protein</fullName>
    </submittedName>
</protein>
<sequence>MCCGKQSEANIANPKRISQEEDENQNPSNSVGAKEKGVRQKRRNRPLRKRRNKWKNVREQTTGMMDDTEKESLRRNQRHRLAAMTHVSSAAFAVVYWTAASSCRKDKTPAAVRLWATDSTVFFKQVDFFFNKLSHREDKRLKLLTRICST</sequence>
<organism evidence="2 3">
    <name type="scientific">Polyplax serrata</name>
    <name type="common">Common mouse louse</name>
    <dbReference type="NCBI Taxonomy" id="468196"/>
    <lineage>
        <taxon>Eukaryota</taxon>
        <taxon>Metazoa</taxon>
        <taxon>Ecdysozoa</taxon>
        <taxon>Arthropoda</taxon>
        <taxon>Hexapoda</taxon>
        <taxon>Insecta</taxon>
        <taxon>Pterygota</taxon>
        <taxon>Neoptera</taxon>
        <taxon>Paraneoptera</taxon>
        <taxon>Psocodea</taxon>
        <taxon>Troctomorpha</taxon>
        <taxon>Phthiraptera</taxon>
        <taxon>Anoplura</taxon>
        <taxon>Polyplacidae</taxon>
        <taxon>Polyplax</taxon>
    </lineage>
</organism>
<dbReference type="Proteomes" id="UP001359485">
    <property type="component" value="Unassembled WGS sequence"/>
</dbReference>
<dbReference type="EMBL" id="JAWJWF010000049">
    <property type="protein sequence ID" value="KAK6619158.1"/>
    <property type="molecule type" value="Genomic_DNA"/>
</dbReference>
<evidence type="ECO:0000313" key="3">
    <source>
        <dbReference type="Proteomes" id="UP001359485"/>
    </source>
</evidence>
<name>A0ABR1AID8_POLSC</name>
<keyword evidence="3" id="KW-1185">Reference proteome</keyword>
<evidence type="ECO:0000313" key="2">
    <source>
        <dbReference type="EMBL" id="KAK6619158.1"/>
    </source>
</evidence>
<comment type="caution">
    <text evidence="2">The sequence shown here is derived from an EMBL/GenBank/DDBJ whole genome shotgun (WGS) entry which is preliminary data.</text>
</comment>
<proteinExistence type="predicted"/>
<gene>
    <name evidence="2" type="ORF">RUM44_003540</name>
</gene>
<reference evidence="2 3" key="1">
    <citation type="submission" date="2023-09" db="EMBL/GenBank/DDBJ databases">
        <title>Genomes of two closely related lineages of the louse Polyplax serrata with different host specificities.</title>
        <authorList>
            <person name="Martinu J."/>
            <person name="Tarabai H."/>
            <person name="Stefka J."/>
            <person name="Hypsa V."/>
        </authorList>
    </citation>
    <scope>NUCLEOTIDE SEQUENCE [LARGE SCALE GENOMIC DNA]</scope>
    <source>
        <strain evidence="2">98ZLc_SE</strain>
    </source>
</reference>
<feature type="region of interest" description="Disordered" evidence="1">
    <location>
        <begin position="1"/>
        <end position="73"/>
    </location>
</feature>
<accession>A0ABR1AID8</accession>